<evidence type="ECO:0000313" key="1">
    <source>
        <dbReference type="EMBL" id="MBR7889304.1"/>
    </source>
</evidence>
<name>A0ABS5HE48_9GAMM</name>
<keyword evidence="2" id="KW-1185">Reference proteome</keyword>
<dbReference type="SUPFAM" id="SSF159270">
    <property type="entry name" value="YmcC-like"/>
    <property type="match status" value="1"/>
</dbReference>
<sequence length="253" mass="28212">MTPVYFLTLKSHLCILLHRFRLATLALVSVFVLSGCANNSNNAINRFNNVLELSRGQAISTEHLQNLPFASALVNINDSNPVLMVLLFIDPIPNSDVPRLTWIAQDKATIVTENGRIVKTTGFPSTNIEGLIEASPSQRMVPALPSPRDAWQAMYDWSPGYRFGFTAIVDSVALGEEIVESVLWNQPAQKIQEHVKFDALNSHVINDFWVVAQTDALQAYVVKSTQYIGPKMTKIDMLMIKPFITEIKTQGIQ</sequence>
<reference evidence="1 2" key="1">
    <citation type="submission" date="2021-04" db="EMBL/GenBank/DDBJ databases">
        <authorList>
            <person name="Sun C."/>
        </authorList>
    </citation>
    <scope>NUCLEOTIDE SEQUENCE [LARGE SCALE GENOMIC DNA]</scope>
    <source>
        <strain evidence="1 2">A79</strain>
    </source>
</reference>
<protein>
    <submittedName>
        <fullName evidence="1">YjbF family lipoprotein</fullName>
    </submittedName>
</protein>
<comment type="caution">
    <text evidence="1">The sequence shown here is derived from an EMBL/GenBank/DDBJ whole genome shotgun (WGS) entry which is preliminary data.</text>
</comment>
<reference evidence="2" key="2">
    <citation type="submission" date="2023-07" db="EMBL/GenBank/DDBJ databases">
        <title>Marinomonas vulgaris A79, complete genome.</title>
        <authorList>
            <person name="Ying J.-J."/>
        </authorList>
    </citation>
    <scope>NUCLEOTIDE SEQUENCE [LARGE SCALE GENOMIC DNA]</scope>
    <source>
        <strain evidence="2">A79</strain>
    </source>
</reference>
<accession>A0ABS5HE48</accession>
<organism evidence="1 2">
    <name type="scientific">Marinomonas vulgaris</name>
    <dbReference type="NCBI Taxonomy" id="2823372"/>
    <lineage>
        <taxon>Bacteria</taxon>
        <taxon>Pseudomonadati</taxon>
        <taxon>Pseudomonadota</taxon>
        <taxon>Gammaproteobacteria</taxon>
        <taxon>Oceanospirillales</taxon>
        <taxon>Oceanospirillaceae</taxon>
        <taxon>Marinomonas</taxon>
    </lineage>
</organism>
<dbReference type="Pfam" id="PF11102">
    <property type="entry name" value="YjbF"/>
    <property type="match status" value="1"/>
</dbReference>
<gene>
    <name evidence="1" type="ORF">J9B83_10155</name>
</gene>
<keyword evidence="1" id="KW-0449">Lipoprotein</keyword>
<dbReference type="Gene3D" id="2.40.360.10">
    <property type="entry name" value="YmcC-like"/>
    <property type="match status" value="1"/>
</dbReference>
<dbReference type="Proteomes" id="UP000679722">
    <property type="component" value="Unassembled WGS sequence"/>
</dbReference>
<dbReference type="RefSeq" id="WP_211536646.1">
    <property type="nucleotide sequence ID" value="NZ_JAGSSV010000011.1"/>
</dbReference>
<evidence type="ECO:0000313" key="2">
    <source>
        <dbReference type="Proteomes" id="UP000679722"/>
    </source>
</evidence>
<dbReference type="EMBL" id="JAGSSV010000011">
    <property type="protein sequence ID" value="MBR7889304.1"/>
    <property type="molecule type" value="Genomic_DNA"/>
</dbReference>
<dbReference type="InterPro" id="IPR021308">
    <property type="entry name" value="GfcB"/>
</dbReference>
<dbReference type="InterPro" id="IPR023373">
    <property type="entry name" value="YmcC_sf"/>
</dbReference>
<proteinExistence type="predicted"/>